<sequence length="94" mass="11124">MKSADCARKEGSLKTFLFLFLWDLKHRNKRLKITSPNIFNDFSQDNYFGILSRLSFHKMPPTAMSKVLDTKLSSKEYCFQVKHLNMWQDSKEKS</sequence>
<dbReference type="AlphaFoldDB" id="A0A2P2QMC1"/>
<evidence type="ECO:0000313" key="1">
    <source>
        <dbReference type="EMBL" id="MBX68143.1"/>
    </source>
</evidence>
<reference evidence="1" key="1">
    <citation type="submission" date="2018-02" db="EMBL/GenBank/DDBJ databases">
        <title>Rhizophora mucronata_Transcriptome.</title>
        <authorList>
            <person name="Meera S.P."/>
            <person name="Sreeshan A."/>
            <person name="Augustine A."/>
        </authorList>
    </citation>
    <scope>NUCLEOTIDE SEQUENCE</scope>
    <source>
        <tissue evidence="1">Leaf</tissue>
    </source>
</reference>
<dbReference type="EMBL" id="GGEC01087659">
    <property type="protein sequence ID" value="MBX68143.1"/>
    <property type="molecule type" value="Transcribed_RNA"/>
</dbReference>
<accession>A0A2P2QMC1</accession>
<organism evidence="1">
    <name type="scientific">Rhizophora mucronata</name>
    <name type="common">Asiatic mangrove</name>
    <dbReference type="NCBI Taxonomy" id="61149"/>
    <lineage>
        <taxon>Eukaryota</taxon>
        <taxon>Viridiplantae</taxon>
        <taxon>Streptophyta</taxon>
        <taxon>Embryophyta</taxon>
        <taxon>Tracheophyta</taxon>
        <taxon>Spermatophyta</taxon>
        <taxon>Magnoliopsida</taxon>
        <taxon>eudicotyledons</taxon>
        <taxon>Gunneridae</taxon>
        <taxon>Pentapetalae</taxon>
        <taxon>rosids</taxon>
        <taxon>fabids</taxon>
        <taxon>Malpighiales</taxon>
        <taxon>Rhizophoraceae</taxon>
        <taxon>Rhizophora</taxon>
    </lineage>
</organism>
<protein>
    <submittedName>
        <fullName evidence="1">Uncharacterized protein</fullName>
    </submittedName>
</protein>
<proteinExistence type="predicted"/>
<name>A0A2P2QMC1_RHIMU</name>